<gene>
    <name evidence="1" type="ORF">BDU57DRAFT_234685</name>
</gene>
<sequence length="139" mass="15679">MSVLLMILRLSETSLHVADHPAIRVLAFFSPSFTTWILATTSKEGRPRGCSFTSKVAWRAIIRALHCIICEHDMTLMLSGYSQARFPQVGVLCKINSVPGATSLRCSPSHEPWPTCFSHCENCHRKSFPCYLTLFQHVR</sequence>
<proteinExistence type="predicted"/>
<dbReference type="AlphaFoldDB" id="A0A6A5QPR2"/>
<evidence type="ECO:0000313" key="1">
    <source>
        <dbReference type="EMBL" id="KAF1916514.1"/>
    </source>
</evidence>
<keyword evidence="2" id="KW-1185">Reference proteome</keyword>
<evidence type="ECO:0000313" key="2">
    <source>
        <dbReference type="Proteomes" id="UP000800096"/>
    </source>
</evidence>
<dbReference type="Proteomes" id="UP000800096">
    <property type="component" value="Unassembled WGS sequence"/>
</dbReference>
<organism evidence="1 2">
    <name type="scientific">Ampelomyces quisqualis</name>
    <name type="common">Powdery mildew agent</name>
    <dbReference type="NCBI Taxonomy" id="50730"/>
    <lineage>
        <taxon>Eukaryota</taxon>
        <taxon>Fungi</taxon>
        <taxon>Dikarya</taxon>
        <taxon>Ascomycota</taxon>
        <taxon>Pezizomycotina</taxon>
        <taxon>Dothideomycetes</taxon>
        <taxon>Pleosporomycetidae</taxon>
        <taxon>Pleosporales</taxon>
        <taxon>Pleosporineae</taxon>
        <taxon>Phaeosphaeriaceae</taxon>
        <taxon>Ampelomyces</taxon>
    </lineage>
</organism>
<reference evidence="1" key="1">
    <citation type="journal article" date="2020" name="Stud. Mycol.">
        <title>101 Dothideomycetes genomes: a test case for predicting lifestyles and emergence of pathogens.</title>
        <authorList>
            <person name="Haridas S."/>
            <person name="Albert R."/>
            <person name="Binder M."/>
            <person name="Bloem J."/>
            <person name="Labutti K."/>
            <person name="Salamov A."/>
            <person name="Andreopoulos B."/>
            <person name="Baker S."/>
            <person name="Barry K."/>
            <person name="Bills G."/>
            <person name="Bluhm B."/>
            <person name="Cannon C."/>
            <person name="Castanera R."/>
            <person name="Culley D."/>
            <person name="Daum C."/>
            <person name="Ezra D."/>
            <person name="Gonzalez J."/>
            <person name="Henrissat B."/>
            <person name="Kuo A."/>
            <person name="Liang C."/>
            <person name="Lipzen A."/>
            <person name="Lutzoni F."/>
            <person name="Magnuson J."/>
            <person name="Mondo S."/>
            <person name="Nolan M."/>
            <person name="Ohm R."/>
            <person name="Pangilinan J."/>
            <person name="Park H.-J."/>
            <person name="Ramirez L."/>
            <person name="Alfaro M."/>
            <person name="Sun H."/>
            <person name="Tritt A."/>
            <person name="Yoshinaga Y."/>
            <person name="Zwiers L.-H."/>
            <person name="Turgeon B."/>
            <person name="Goodwin S."/>
            <person name="Spatafora J."/>
            <person name="Crous P."/>
            <person name="Grigoriev I."/>
        </authorList>
    </citation>
    <scope>NUCLEOTIDE SEQUENCE</scope>
    <source>
        <strain evidence="1">HMLAC05119</strain>
    </source>
</reference>
<protein>
    <submittedName>
        <fullName evidence="1">Uncharacterized protein</fullName>
    </submittedName>
</protein>
<dbReference type="EMBL" id="ML979135">
    <property type="protein sequence ID" value="KAF1916514.1"/>
    <property type="molecule type" value="Genomic_DNA"/>
</dbReference>
<name>A0A6A5QPR2_AMPQU</name>
<accession>A0A6A5QPR2</accession>